<feature type="region of interest" description="Disordered" evidence="1">
    <location>
        <begin position="432"/>
        <end position="479"/>
    </location>
</feature>
<evidence type="ECO:0000259" key="2">
    <source>
        <dbReference type="PROSITE" id="PS50090"/>
    </source>
</evidence>
<feature type="domain" description="Myb-like" evidence="2">
    <location>
        <begin position="544"/>
        <end position="609"/>
    </location>
</feature>
<dbReference type="AlphaFoldDB" id="A0A1Y2DW37"/>
<protein>
    <recommendedName>
        <fullName evidence="2">Myb-like domain-containing protein</fullName>
    </recommendedName>
</protein>
<dbReference type="RefSeq" id="XP_040715056.1">
    <property type="nucleotide sequence ID" value="XM_040863992.1"/>
</dbReference>
<accession>A0A1Y2DW37</accession>
<evidence type="ECO:0000313" key="3">
    <source>
        <dbReference type="EMBL" id="ORY63399.1"/>
    </source>
</evidence>
<feature type="compositionally biased region" description="Basic residues" evidence="1">
    <location>
        <begin position="393"/>
        <end position="402"/>
    </location>
</feature>
<proteinExistence type="predicted"/>
<feature type="compositionally biased region" description="Polar residues" evidence="1">
    <location>
        <begin position="301"/>
        <end position="312"/>
    </location>
</feature>
<dbReference type="Proteomes" id="UP000193689">
    <property type="component" value="Unassembled WGS sequence"/>
</dbReference>
<name>A0A1Y2DW37_9PEZI</name>
<dbReference type="OrthoDB" id="3439209at2759"/>
<dbReference type="EMBL" id="MCFJ01000008">
    <property type="protein sequence ID" value="ORY63399.1"/>
    <property type="molecule type" value="Genomic_DNA"/>
</dbReference>
<dbReference type="Gene3D" id="1.10.10.60">
    <property type="entry name" value="Homeodomain-like"/>
    <property type="match status" value="1"/>
</dbReference>
<organism evidence="3 4">
    <name type="scientific">Pseudomassariella vexata</name>
    <dbReference type="NCBI Taxonomy" id="1141098"/>
    <lineage>
        <taxon>Eukaryota</taxon>
        <taxon>Fungi</taxon>
        <taxon>Dikarya</taxon>
        <taxon>Ascomycota</taxon>
        <taxon>Pezizomycotina</taxon>
        <taxon>Sordariomycetes</taxon>
        <taxon>Xylariomycetidae</taxon>
        <taxon>Amphisphaeriales</taxon>
        <taxon>Pseudomassariaceae</taxon>
        <taxon>Pseudomassariella</taxon>
    </lineage>
</organism>
<feature type="region of interest" description="Disordered" evidence="1">
    <location>
        <begin position="57"/>
        <end position="83"/>
    </location>
</feature>
<dbReference type="InterPro" id="IPR001005">
    <property type="entry name" value="SANT/Myb"/>
</dbReference>
<feature type="region of interest" description="Disordered" evidence="1">
    <location>
        <begin position="292"/>
        <end position="415"/>
    </location>
</feature>
<reference evidence="3 4" key="1">
    <citation type="submission" date="2016-07" db="EMBL/GenBank/DDBJ databases">
        <title>Pervasive Adenine N6-methylation of Active Genes in Fungi.</title>
        <authorList>
            <consortium name="DOE Joint Genome Institute"/>
            <person name="Mondo S.J."/>
            <person name="Dannebaum R.O."/>
            <person name="Kuo R.C."/>
            <person name="Labutti K."/>
            <person name="Haridas S."/>
            <person name="Kuo A."/>
            <person name="Salamov A."/>
            <person name="Ahrendt S.R."/>
            <person name="Lipzen A."/>
            <person name="Sullivan W."/>
            <person name="Andreopoulos W.B."/>
            <person name="Clum A."/>
            <person name="Lindquist E."/>
            <person name="Daum C."/>
            <person name="Ramamoorthy G.K."/>
            <person name="Gryganskyi A."/>
            <person name="Culley D."/>
            <person name="Magnuson J.K."/>
            <person name="James T.Y."/>
            <person name="O'Malley M.A."/>
            <person name="Stajich J.E."/>
            <person name="Spatafora J.W."/>
            <person name="Visel A."/>
            <person name="Grigoriev I.V."/>
        </authorList>
    </citation>
    <scope>NUCLEOTIDE SEQUENCE [LARGE SCALE GENOMIC DNA]</scope>
    <source>
        <strain evidence="3 4">CBS 129021</strain>
    </source>
</reference>
<gene>
    <name evidence="3" type="ORF">BCR38DRAFT_486145</name>
</gene>
<dbReference type="InParanoid" id="A0A1Y2DW37"/>
<evidence type="ECO:0000256" key="1">
    <source>
        <dbReference type="SAM" id="MobiDB-lite"/>
    </source>
</evidence>
<feature type="region of interest" description="Disordered" evidence="1">
    <location>
        <begin position="222"/>
        <end position="244"/>
    </location>
</feature>
<comment type="caution">
    <text evidence="3">The sequence shown here is derived from an EMBL/GenBank/DDBJ whole genome shotgun (WGS) entry which is preliminary data.</text>
</comment>
<dbReference type="PROSITE" id="PS50090">
    <property type="entry name" value="MYB_LIKE"/>
    <property type="match status" value="1"/>
</dbReference>
<dbReference type="STRING" id="1141098.A0A1Y2DW37"/>
<sequence>MDDGKWFPHIADGGDEYLTEDLYSSDCFSSGFGSSHHNVRTQPSTTGYISAAATTPVGAGGNEIGPSQHGNNHSYDSHHAVAAQPNKESGAVLAPNTNANANANDSCFWPPLSTTNMYSLPFDGSTTIDTGFPTHYQQQPNHAASWSVFDTWGGGAAAAALTNTPLHFHDSLPAVTTTGPWGEPSVPNLGEAIGCNSVSPTGTTYSSISSSAASDAMTSMSLDPVTHSTAPVNTPSTTNSFSMDDQRYENQTNVSATGSGTCAGAGAADWIMGNTNDSNYPPTTVSPEVLRINPSPAPVPNSYTESVQTSLLRDSDFDISPSYVDIRPAPSRAPQAPQPSSSSKRLNNKGRKELPSRPKSRYLSVAREPPSSSSSATSSKGKGKASAAPSSIHGHHHHHHHQSASSSARQKAAEQNSVSLLSCAFRAEQENGDIGIEDPNPSDTFEASDADLPNPNPPLRPRPKPTAVLLPRPSPSTSVMMKTSAAASSRLLETQAAEKAAKDEFLIKHKRAGMTYREIRKKGKFIEAESTLRGRYRTLTKPKETRVRKPEWEESDIRLLKKAVRKLAKGDDLETAKIPWKQVAEYIAEHGGSYHFGNATCRKRWDDLLAQNKA</sequence>
<dbReference type="GeneID" id="63780204"/>
<keyword evidence="4" id="KW-1185">Reference proteome</keyword>
<feature type="compositionally biased region" description="Low complexity" evidence="1">
    <location>
        <begin position="327"/>
        <end position="343"/>
    </location>
</feature>
<feature type="compositionally biased region" description="Polar residues" evidence="1">
    <location>
        <begin position="226"/>
        <end position="244"/>
    </location>
</feature>
<feature type="compositionally biased region" description="Low complexity" evidence="1">
    <location>
        <begin position="369"/>
        <end position="392"/>
    </location>
</feature>
<evidence type="ECO:0000313" key="4">
    <source>
        <dbReference type="Proteomes" id="UP000193689"/>
    </source>
</evidence>